<dbReference type="InterPro" id="IPR036388">
    <property type="entry name" value="WH-like_DNA-bd_sf"/>
</dbReference>
<dbReference type="Proteomes" id="UP000620046">
    <property type="component" value="Unassembled WGS sequence"/>
</dbReference>
<sequence>MTKLRAATKSAVDNENHDPADCRAVGQVLDRIGDKWTVMVIDTLSKGPMRFNAVMHIIGGVSHRMLTVTLRGLERDGLVTRTAYPTIPPKVEYELTELGRSLIRPLKALSTWALSNRPAIEAARVRFDKEEGKKRT</sequence>
<evidence type="ECO:0000256" key="1">
    <source>
        <dbReference type="ARBA" id="ARBA00023015"/>
    </source>
</evidence>
<dbReference type="RefSeq" id="WP_188795172.1">
    <property type="nucleotide sequence ID" value="NZ_BMJA01000002.1"/>
</dbReference>
<proteinExistence type="predicted"/>
<dbReference type="PANTHER" id="PTHR33204:SF39">
    <property type="entry name" value="TRANSCRIPTIONAL REGULATORY PROTEIN"/>
    <property type="match status" value="1"/>
</dbReference>
<evidence type="ECO:0000313" key="6">
    <source>
        <dbReference type="Proteomes" id="UP000620046"/>
    </source>
</evidence>
<evidence type="ECO:0000313" key="5">
    <source>
        <dbReference type="EMBL" id="GGA39416.1"/>
    </source>
</evidence>
<gene>
    <name evidence="5" type="ORF">GCM10010981_30800</name>
</gene>
<keyword evidence="1" id="KW-0805">Transcription regulation</keyword>
<keyword evidence="3" id="KW-0804">Transcription</keyword>
<dbReference type="Pfam" id="PF01638">
    <property type="entry name" value="HxlR"/>
    <property type="match status" value="1"/>
</dbReference>
<keyword evidence="2" id="KW-0238">DNA-binding</keyword>
<organism evidence="5 6">
    <name type="scientific">Dyella nitratireducens</name>
    <dbReference type="NCBI Taxonomy" id="1849580"/>
    <lineage>
        <taxon>Bacteria</taxon>
        <taxon>Pseudomonadati</taxon>
        <taxon>Pseudomonadota</taxon>
        <taxon>Gammaproteobacteria</taxon>
        <taxon>Lysobacterales</taxon>
        <taxon>Rhodanobacteraceae</taxon>
        <taxon>Dyella</taxon>
    </lineage>
</organism>
<keyword evidence="6" id="KW-1185">Reference proteome</keyword>
<dbReference type="InterPro" id="IPR002577">
    <property type="entry name" value="HTH_HxlR"/>
</dbReference>
<dbReference type="SUPFAM" id="SSF46785">
    <property type="entry name" value="Winged helix' DNA-binding domain"/>
    <property type="match status" value="1"/>
</dbReference>
<name>A0ABQ1G9K6_9GAMM</name>
<dbReference type="EMBL" id="BMJA01000002">
    <property type="protein sequence ID" value="GGA39416.1"/>
    <property type="molecule type" value="Genomic_DNA"/>
</dbReference>
<evidence type="ECO:0000256" key="2">
    <source>
        <dbReference type="ARBA" id="ARBA00023125"/>
    </source>
</evidence>
<protein>
    <submittedName>
        <fullName evidence="5">Transcriptional regulator</fullName>
    </submittedName>
</protein>
<comment type="caution">
    <text evidence="5">The sequence shown here is derived from an EMBL/GenBank/DDBJ whole genome shotgun (WGS) entry which is preliminary data.</text>
</comment>
<accession>A0ABQ1G9K6</accession>
<dbReference type="InterPro" id="IPR036390">
    <property type="entry name" value="WH_DNA-bd_sf"/>
</dbReference>
<evidence type="ECO:0000259" key="4">
    <source>
        <dbReference type="PROSITE" id="PS51118"/>
    </source>
</evidence>
<dbReference type="Gene3D" id="1.10.10.10">
    <property type="entry name" value="Winged helix-like DNA-binding domain superfamily/Winged helix DNA-binding domain"/>
    <property type="match status" value="1"/>
</dbReference>
<feature type="domain" description="HTH hxlR-type" evidence="4">
    <location>
        <begin position="22"/>
        <end position="121"/>
    </location>
</feature>
<evidence type="ECO:0000256" key="3">
    <source>
        <dbReference type="ARBA" id="ARBA00023163"/>
    </source>
</evidence>
<reference evidence="6" key="1">
    <citation type="journal article" date="2019" name="Int. J. Syst. Evol. Microbiol.">
        <title>The Global Catalogue of Microorganisms (GCM) 10K type strain sequencing project: providing services to taxonomists for standard genome sequencing and annotation.</title>
        <authorList>
            <consortium name="The Broad Institute Genomics Platform"/>
            <consortium name="The Broad Institute Genome Sequencing Center for Infectious Disease"/>
            <person name="Wu L."/>
            <person name="Ma J."/>
        </authorList>
    </citation>
    <scope>NUCLEOTIDE SEQUENCE [LARGE SCALE GENOMIC DNA]</scope>
    <source>
        <strain evidence="6">CGMCC 1.15439</strain>
    </source>
</reference>
<dbReference type="PROSITE" id="PS51118">
    <property type="entry name" value="HTH_HXLR"/>
    <property type="match status" value="1"/>
</dbReference>
<dbReference type="PANTHER" id="PTHR33204">
    <property type="entry name" value="TRANSCRIPTIONAL REGULATOR, MARR FAMILY"/>
    <property type="match status" value="1"/>
</dbReference>